<dbReference type="AlphaFoldDB" id="A0A821ADB1"/>
<feature type="transmembrane region" description="Helical" evidence="1">
    <location>
        <begin position="13"/>
        <end position="33"/>
    </location>
</feature>
<dbReference type="EMBL" id="CAJOBG010065720">
    <property type="protein sequence ID" value="CAF4572573.1"/>
    <property type="molecule type" value="Genomic_DNA"/>
</dbReference>
<keyword evidence="1" id="KW-0812">Transmembrane</keyword>
<evidence type="ECO:0000313" key="3">
    <source>
        <dbReference type="EMBL" id="CAF5091011.1"/>
    </source>
</evidence>
<reference evidence="2" key="1">
    <citation type="submission" date="2021-02" db="EMBL/GenBank/DDBJ databases">
        <authorList>
            <person name="Nowell W R."/>
        </authorList>
    </citation>
    <scope>NUCLEOTIDE SEQUENCE</scope>
</reference>
<keyword evidence="4" id="KW-1185">Reference proteome</keyword>
<name>A0A821ADB1_9BILA</name>
<evidence type="ECO:0000313" key="2">
    <source>
        <dbReference type="EMBL" id="CAF4572573.1"/>
    </source>
</evidence>
<gene>
    <name evidence="3" type="ORF">BYL167_LOCUS63165</name>
    <name evidence="2" type="ORF">OVN521_LOCUS44107</name>
</gene>
<dbReference type="Proteomes" id="UP000663866">
    <property type="component" value="Unassembled WGS sequence"/>
</dbReference>
<evidence type="ECO:0000313" key="4">
    <source>
        <dbReference type="Proteomes" id="UP000663866"/>
    </source>
</evidence>
<dbReference type="EMBL" id="CAJOBH010236075">
    <property type="protein sequence ID" value="CAF5091011.1"/>
    <property type="molecule type" value="Genomic_DNA"/>
</dbReference>
<keyword evidence="1" id="KW-1133">Transmembrane helix</keyword>
<proteinExistence type="predicted"/>
<organism evidence="2 4">
    <name type="scientific">Rotaria magnacalcarata</name>
    <dbReference type="NCBI Taxonomy" id="392030"/>
    <lineage>
        <taxon>Eukaryota</taxon>
        <taxon>Metazoa</taxon>
        <taxon>Spiralia</taxon>
        <taxon>Gnathifera</taxon>
        <taxon>Rotifera</taxon>
        <taxon>Eurotatoria</taxon>
        <taxon>Bdelloidea</taxon>
        <taxon>Philodinida</taxon>
        <taxon>Philodinidae</taxon>
        <taxon>Rotaria</taxon>
    </lineage>
</organism>
<accession>A0A821ADB1</accession>
<protein>
    <submittedName>
        <fullName evidence="2">Uncharacterized protein</fullName>
    </submittedName>
</protein>
<comment type="caution">
    <text evidence="2">The sequence shown here is derived from an EMBL/GenBank/DDBJ whole genome shotgun (WGS) entry which is preliminary data.</text>
</comment>
<dbReference type="Proteomes" id="UP000681967">
    <property type="component" value="Unassembled WGS sequence"/>
</dbReference>
<feature type="transmembrane region" description="Helical" evidence="1">
    <location>
        <begin position="45"/>
        <end position="65"/>
    </location>
</feature>
<feature type="non-terminal residue" evidence="2">
    <location>
        <position position="1"/>
    </location>
</feature>
<keyword evidence="1" id="KW-0472">Membrane</keyword>
<sequence>RCNLSCVSRSIRIGTLLGIIVSAMISAIAELLSYNSDSIDTSFRLRQVAVAITVGITLLFFPILVSD</sequence>
<evidence type="ECO:0000256" key="1">
    <source>
        <dbReference type="SAM" id="Phobius"/>
    </source>
</evidence>